<name>A0A0B7C502_9EUPU</name>
<accession>A0A0B7C502</accession>
<dbReference type="AlphaFoldDB" id="A0A0B7C502"/>
<organism evidence="1">
    <name type="scientific">Arion vulgaris</name>
    <dbReference type="NCBI Taxonomy" id="1028688"/>
    <lineage>
        <taxon>Eukaryota</taxon>
        <taxon>Metazoa</taxon>
        <taxon>Spiralia</taxon>
        <taxon>Lophotrochozoa</taxon>
        <taxon>Mollusca</taxon>
        <taxon>Gastropoda</taxon>
        <taxon>Heterobranchia</taxon>
        <taxon>Euthyneura</taxon>
        <taxon>Panpulmonata</taxon>
        <taxon>Eupulmonata</taxon>
        <taxon>Stylommatophora</taxon>
        <taxon>Helicina</taxon>
        <taxon>Arionoidea</taxon>
        <taxon>Arionidae</taxon>
        <taxon>Arion</taxon>
    </lineage>
</organism>
<proteinExistence type="predicted"/>
<sequence length="62" mass="7030">MTIPASTASVERSLSALNRIHSCRRSIQGQDRISSFNLLPIEKKLLRKVRMKNTFSDAVTKK</sequence>
<evidence type="ECO:0000313" key="1">
    <source>
        <dbReference type="EMBL" id="CEK99716.1"/>
    </source>
</evidence>
<feature type="non-terminal residue" evidence="1">
    <location>
        <position position="62"/>
    </location>
</feature>
<dbReference type="EMBL" id="HACG01052845">
    <property type="protein sequence ID" value="CEK99716.1"/>
    <property type="molecule type" value="Transcribed_RNA"/>
</dbReference>
<protein>
    <submittedName>
        <fullName evidence="1">Uncharacterized protein</fullName>
    </submittedName>
</protein>
<reference evidence="1" key="1">
    <citation type="submission" date="2014-12" db="EMBL/GenBank/DDBJ databases">
        <title>Insight into the proteome of Arion vulgaris.</title>
        <authorList>
            <person name="Aradska J."/>
            <person name="Bulat T."/>
            <person name="Smidak R."/>
            <person name="Sarate P."/>
            <person name="Gangsoo J."/>
            <person name="Sialana F."/>
            <person name="Bilban M."/>
            <person name="Lubec G."/>
        </authorList>
    </citation>
    <scope>NUCLEOTIDE SEQUENCE</scope>
    <source>
        <tissue evidence="1">Skin</tissue>
    </source>
</reference>
<gene>
    <name evidence="1" type="primary">ORF221965</name>
</gene>